<keyword evidence="9 13" id="KW-0460">Magnesium</keyword>
<evidence type="ECO:0000256" key="6">
    <source>
        <dbReference type="ARBA" id="ARBA00022741"/>
    </source>
</evidence>
<keyword evidence="7 13" id="KW-0418">Kinase</keyword>
<evidence type="ECO:0000259" key="15">
    <source>
        <dbReference type="Pfam" id="PF02887"/>
    </source>
</evidence>
<evidence type="ECO:0000256" key="4">
    <source>
        <dbReference type="ARBA" id="ARBA00022679"/>
    </source>
</evidence>
<comment type="similarity">
    <text evidence="2 13">Belongs to the pyruvate kinase family.</text>
</comment>
<dbReference type="EC" id="2.7.1.40" evidence="3 12"/>
<comment type="caution">
    <text evidence="16">The sequence shown here is derived from an EMBL/GenBank/DDBJ whole genome shotgun (WGS) entry which is preliminary data.</text>
</comment>
<dbReference type="Gene3D" id="3.40.1380.20">
    <property type="entry name" value="Pyruvate kinase, C-terminal domain"/>
    <property type="match status" value="1"/>
</dbReference>
<dbReference type="Proteomes" id="UP000319296">
    <property type="component" value="Unassembled WGS sequence"/>
</dbReference>
<evidence type="ECO:0000256" key="5">
    <source>
        <dbReference type="ARBA" id="ARBA00022723"/>
    </source>
</evidence>
<dbReference type="EMBL" id="SGBB01000002">
    <property type="protein sequence ID" value="RZD19142.1"/>
    <property type="molecule type" value="Genomic_DNA"/>
</dbReference>
<name>A0A519BPE1_9DELT</name>
<evidence type="ECO:0000256" key="8">
    <source>
        <dbReference type="ARBA" id="ARBA00022840"/>
    </source>
</evidence>
<dbReference type="FunFam" id="2.40.33.10:FF:000001">
    <property type="entry name" value="Pyruvate kinase"/>
    <property type="match status" value="1"/>
</dbReference>
<sequence>MYFRKTKIVCTLGPASSDKKVIKSLIESGMNVARLNFSHGDEDTFESLILTIRELSNDIAILIDLPGPKIRTGKQLQKEIVLKKNSDIILSNIKEFSDEKNIAIDYKYLTKDVERNNLIFIDDGKIKLKVLYALNQNELLCKIIKEGILKTEKGVNFPNVSLSVPSVTDNDFKALKFGAEHNADMFAVSFVRKSDDIETVKNFLEINYPSKKFFIISKIEKSEAIENIYKITEISDGIMVARGDLGVETPIETIALKQKMIISVANSLNKPVITATQMLESMVSNESPTRAEVTDITNALLDGTDAVMLSEETAVGLYSQLSAECMEKIIATTEGSSFFMNLLLSKGEVNNIISNFNVNKLENSYKKYENNEKKESDIVFNRKVRQGIDNISYAAAKMAVLSSFTLEDSFIAAITRTGYTANLISSFRPIVPIIAIVPDLSVKRRLALNFGVISLVMEKIAEKNVQIEDIVKFIKDDNSYKIKNNKKNNQFRFTSNFSEFKYAIITGGLPIGEPGSTDFVRIIDLRKN</sequence>
<dbReference type="InterPro" id="IPR040442">
    <property type="entry name" value="Pyrv_kinase-like_dom_sf"/>
</dbReference>
<dbReference type="SUPFAM" id="SSF50800">
    <property type="entry name" value="PK beta-barrel domain-like"/>
    <property type="match status" value="1"/>
</dbReference>
<dbReference type="Gene3D" id="2.40.33.10">
    <property type="entry name" value="PK beta-barrel domain-like"/>
    <property type="match status" value="1"/>
</dbReference>
<evidence type="ECO:0000256" key="2">
    <source>
        <dbReference type="ARBA" id="ARBA00008663"/>
    </source>
</evidence>
<evidence type="ECO:0000256" key="10">
    <source>
        <dbReference type="ARBA" id="ARBA00023152"/>
    </source>
</evidence>
<dbReference type="InterPro" id="IPR036918">
    <property type="entry name" value="Pyrv_Knase_C_sf"/>
</dbReference>
<dbReference type="InterPro" id="IPR015813">
    <property type="entry name" value="Pyrv/PenolPyrv_kinase-like_dom"/>
</dbReference>
<dbReference type="SUPFAM" id="SSF52935">
    <property type="entry name" value="PK C-terminal domain-like"/>
    <property type="match status" value="1"/>
</dbReference>
<dbReference type="UniPathway" id="UPA00109">
    <property type="reaction ID" value="UER00188"/>
</dbReference>
<evidence type="ECO:0000259" key="14">
    <source>
        <dbReference type="Pfam" id="PF00224"/>
    </source>
</evidence>
<feature type="domain" description="Pyruvate kinase C-terminal" evidence="15">
    <location>
        <begin position="395"/>
        <end position="523"/>
    </location>
</feature>
<gene>
    <name evidence="16" type="primary">pyk</name>
    <name evidence="16" type="ORF">EVG15_01515</name>
</gene>
<evidence type="ECO:0000256" key="3">
    <source>
        <dbReference type="ARBA" id="ARBA00012142"/>
    </source>
</evidence>
<keyword evidence="4 13" id="KW-0808">Transferase</keyword>
<keyword evidence="5" id="KW-0479">Metal-binding</keyword>
<evidence type="ECO:0000256" key="9">
    <source>
        <dbReference type="ARBA" id="ARBA00022842"/>
    </source>
</evidence>
<evidence type="ECO:0000256" key="11">
    <source>
        <dbReference type="ARBA" id="ARBA00023317"/>
    </source>
</evidence>
<dbReference type="InterPro" id="IPR015795">
    <property type="entry name" value="Pyrv_Knase_C"/>
</dbReference>
<reference evidence="16 17" key="1">
    <citation type="journal article" date="2019" name="ISME J.">
        <title>Insights into ecological role of a new deltaproteobacterial order Candidatus Acidulodesulfobacterales by metagenomics and metatranscriptomics.</title>
        <authorList>
            <person name="Tan S."/>
            <person name="Liu J."/>
            <person name="Fang Y."/>
            <person name="Hedlund B.P."/>
            <person name="Lian Z.H."/>
            <person name="Huang L.Y."/>
            <person name="Li J.T."/>
            <person name="Huang L.N."/>
            <person name="Li W.J."/>
            <person name="Jiang H.C."/>
            <person name="Dong H.L."/>
            <person name="Shu W.S."/>
        </authorList>
    </citation>
    <scope>NUCLEOTIDE SEQUENCE [LARGE SCALE GENOMIC DNA]</scope>
    <source>
        <strain evidence="16">AP1</strain>
    </source>
</reference>
<dbReference type="InterPro" id="IPR015806">
    <property type="entry name" value="Pyrv_Knase_insert_dom_sf"/>
</dbReference>
<protein>
    <recommendedName>
        <fullName evidence="3 12">Pyruvate kinase</fullName>
        <ecNumber evidence="3 12">2.7.1.40</ecNumber>
    </recommendedName>
</protein>
<dbReference type="GO" id="GO:0005524">
    <property type="term" value="F:ATP binding"/>
    <property type="evidence" value="ECO:0007669"/>
    <property type="project" value="UniProtKB-KW"/>
</dbReference>
<dbReference type="PRINTS" id="PR01050">
    <property type="entry name" value="PYRUVTKNASE"/>
</dbReference>
<comment type="catalytic activity">
    <reaction evidence="13">
        <text>pyruvate + ATP = phosphoenolpyruvate + ADP + H(+)</text>
        <dbReference type="Rhea" id="RHEA:18157"/>
        <dbReference type="ChEBI" id="CHEBI:15361"/>
        <dbReference type="ChEBI" id="CHEBI:15378"/>
        <dbReference type="ChEBI" id="CHEBI:30616"/>
        <dbReference type="ChEBI" id="CHEBI:58702"/>
        <dbReference type="ChEBI" id="CHEBI:456216"/>
        <dbReference type="EC" id="2.7.1.40"/>
    </reaction>
</comment>
<evidence type="ECO:0000313" key="16">
    <source>
        <dbReference type="EMBL" id="RZD19142.1"/>
    </source>
</evidence>
<keyword evidence="11 16" id="KW-0670">Pyruvate</keyword>
<dbReference type="Pfam" id="PF00224">
    <property type="entry name" value="PK"/>
    <property type="match status" value="1"/>
</dbReference>
<dbReference type="InterPro" id="IPR015793">
    <property type="entry name" value="Pyrv_Knase_brl"/>
</dbReference>
<dbReference type="Pfam" id="PF02887">
    <property type="entry name" value="PK_C"/>
    <property type="match status" value="1"/>
</dbReference>
<dbReference type="InterPro" id="IPR001697">
    <property type="entry name" value="Pyr_Knase"/>
</dbReference>
<dbReference type="GO" id="GO:0016301">
    <property type="term" value="F:kinase activity"/>
    <property type="evidence" value="ECO:0007669"/>
    <property type="project" value="UniProtKB-KW"/>
</dbReference>
<comment type="pathway">
    <text evidence="1 13">Carbohydrate degradation; glycolysis; pyruvate from D-glyceraldehyde 3-phosphate: step 5/5.</text>
</comment>
<feature type="domain" description="Pyruvate kinase barrel" evidence="14">
    <location>
        <begin position="4"/>
        <end position="320"/>
    </location>
</feature>
<accession>A0A519BPE1</accession>
<evidence type="ECO:0000256" key="13">
    <source>
        <dbReference type="RuleBase" id="RU000504"/>
    </source>
</evidence>
<dbReference type="GO" id="GO:0000287">
    <property type="term" value="F:magnesium ion binding"/>
    <property type="evidence" value="ECO:0007669"/>
    <property type="project" value="UniProtKB-UniRule"/>
</dbReference>
<evidence type="ECO:0000313" key="17">
    <source>
        <dbReference type="Proteomes" id="UP000319296"/>
    </source>
</evidence>
<dbReference type="Gene3D" id="3.20.20.60">
    <property type="entry name" value="Phosphoenolpyruvate-binding domains"/>
    <property type="match status" value="1"/>
</dbReference>
<keyword evidence="6" id="KW-0547">Nucleotide-binding</keyword>
<dbReference type="PANTHER" id="PTHR11817">
    <property type="entry name" value="PYRUVATE KINASE"/>
    <property type="match status" value="1"/>
</dbReference>
<keyword evidence="8" id="KW-0067">ATP-binding</keyword>
<dbReference type="AlphaFoldDB" id="A0A519BPE1"/>
<dbReference type="NCBIfam" id="NF004491">
    <property type="entry name" value="PRK05826.1"/>
    <property type="match status" value="1"/>
</dbReference>
<evidence type="ECO:0000256" key="12">
    <source>
        <dbReference type="NCBIfam" id="TIGR01064"/>
    </source>
</evidence>
<dbReference type="NCBIfam" id="TIGR01064">
    <property type="entry name" value="pyruv_kin"/>
    <property type="match status" value="1"/>
</dbReference>
<dbReference type="GO" id="GO:0004743">
    <property type="term" value="F:pyruvate kinase activity"/>
    <property type="evidence" value="ECO:0007669"/>
    <property type="project" value="UniProtKB-UniRule"/>
</dbReference>
<keyword evidence="10 13" id="KW-0324">Glycolysis</keyword>
<proteinExistence type="inferred from homology"/>
<dbReference type="GO" id="GO:0030955">
    <property type="term" value="F:potassium ion binding"/>
    <property type="evidence" value="ECO:0007669"/>
    <property type="project" value="UniProtKB-UniRule"/>
</dbReference>
<evidence type="ECO:0000256" key="1">
    <source>
        <dbReference type="ARBA" id="ARBA00004997"/>
    </source>
</evidence>
<organism evidence="16 17">
    <name type="scientific">Candidatus Acididesulfobacter diazotrophicus</name>
    <dbReference type="NCBI Taxonomy" id="2597226"/>
    <lineage>
        <taxon>Bacteria</taxon>
        <taxon>Deltaproteobacteria</taxon>
        <taxon>Candidatus Acidulodesulfobacterales</taxon>
        <taxon>Candidatus Acididesulfobacter</taxon>
    </lineage>
</organism>
<dbReference type="SUPFAM" id="SSF51621">
    <property type="entry name" value="Phosphoenolpyruvate/pyruvate domain"/>
    <property type="match status" value="1"/>
</dbReference>
<evidence type="ECO:0000256" key="7">
    <source>
        <dbReference type="ARBA" id="ARBA00022777"/>
    </source>
</evidence>
<dbReference type="InterPro" id="IPR011037">
    <property type="entry name" value="Pyrv_Knase-like_insert_dom_sf"/>
</dbReference>